<evidence type="ECO:0000313" key="1">
    <source>
        <dbReference type="EMBL" id="AXE17883.1"/>
    </source>
</evidence>
<reference evidence="1 2" key="1">
    <citation type="submission" date="2018-07" db="EMBL/GenBank/DDBJ databases">
        <title>Genome sequencing of Runella.</title>
        <authorList>
            <person name="Baek M.-G."/>
            <person name="Yi H."/>
        </authorList>
    </citation>
    <scope>NUCLEOTIDE SEQUENCE [LARGE SCALE GENOMIC DNA]</scope>
    <source>
        <strain evidence="1 2">HYN0085</strain>
    </source>
</reference>
<evidence type="ECO:0000313" key="2">
    <source>
        <dbReference type="Proteomes" id="UP000251993"/>
    </source>
</evidence>
<gene>
    <name evidence="1" type="ORF">DR864_09135</name>
</gene>
<name>A0A344TGW2_9BACT</name>
<dbReference type="KEGG" id="run:DR864_09135"/>
<organism evidence="1 2">
    <name type="scientific">Runella rosea</name>
    <dbReference type="NCBI Taxonomy" id="2259595"/>
    <lineage>
        <taxon>Bacteria</taxon>
        <taxon>Pseudomonadati</taxon>
        <taxon>Bacteroidota</taxon>
        <taxon>Cytophagia</taxon>
        <taxon>Cytophagales</taxon>
        <taxon>Spirosomataceae</taxon>
        <taxon>Runella</taxon>
    </lineage>
</organism>
<protein>
    <recommendedName>
        <fullName evidence="3">Protein NO VEIN C-terminal domain-containing protein</fullName>
    </recommendedName>
</protein>
<dbReference type="OrthoDB" id="1437009at2"/>
<accession>A0A344TGW2</accession>
<dbReference type="AlphaFoldDB" id="A0A344TGW2"/>
<dbReference type="Proteomes" id="UP000251993">
    <property type="component" value="Chromosome"/>
</dbReference>
<dbReference type="RefSeq" id="WP_114066668.1">
    <property type="nucleotide sequence ID" value="NZ_CP030850.1"/>
</dbReference>
<evidence type="ECO:0008006" key="3">
    <source>
        <dbReference type="Google" id="ProtNLM"/>
    </source>
</evidence>
<dbReference type="EMBL" id="CP030850">
    <property type="protein sequence ID" value="AXE17883.1"/>
    <property type="molecule type" value="Genomic_DNA"/>
</dbReference>
<sequence length="153" mass="17336">MQPIPFELTLDELREISTLYPNIEKNSHVGHWAVYIVRKYYLSLDSNATFTNGKNGADIEVNYLGKTESFEIKGTNDKGLGWGKLKVSSLPCYNALVNGMKIIRVSNIGNPNVTLHFLEYNKDFTLEVEARWTIKPVIKAKAGRPKTHIKLIL</sequence>
<keyword evidence="2" id="KW-1185">Reference proteome</keyword>
<proteinExistence type="predicted"/>